<reference evidence="2" key="1">
    <citation type="journal article" date="2013" name="Nature">
        <title>Pan genome of the phytoplankton Emiliania underpins its global distribution.</title>
        <authorList>
            <person name="Read B.A."/>
            <person name="Kegel J."/>
            <person name="Klute M.J."/>
            <person name="Kuo A."/>
            <person name="Lefebvre S.C."/>
            <person name="Maumus F."/>
            <person name="Mayer C."/>
            <person name="Miller J."/>
            <person name="Monier A."/>
            <person name="Salamov A."/>
            <person name="Young J."/>
            <person name="Aguilar M."/>
            <person name="Claverie J.M."/>
            <person name="Frickenhaus S."/>
            <person name="Gonzalez K."/>
            <person name="Herman E.K."/>
            <person name="Lin Y.C."/>
            <person name="Napier J."/>
            <person name="Ogata H."/>
            <person name="Sarno A.F."/>
            <person name="Shmutz J."/>
            <person name="Schroeder D."/>
            <person name="de Vargas C."/>
            <person name="Verret F."/>
            <person name="von Dassow P."/>
            <person name="Valentin K."/>
            <person name="Van de Peer Y."/>
            <person name="Wheeler G."/>
            <person name="Dacks J.B."/>
            <person name="Delwiche C.F."/>
            <person name="Dyhrman S.T."/>
            <person name="Glockner G."/>
            <person name="John U."/>
            <person name="Richards T."/>
            <person name="Worden A.Z."/>
            <person name="Zhang X."/>
            <person name="Grigoriev I.V."/>
            <person name="Allen A.E."/>
            <person name="Bidle K."/>
            <person name="Borodovsky M."/>
            <person name="Bowler C."/>
            <person name="Brownlee C."/>
            <person name="Cock J.M."/>
            <person name="Elias M."/>
            <person name="Gladyshev V.N."/>
            <person name="Groth M."/>
            <person name="Guda C."/>
            <person name="Hadaegh A."/>
            <person name="Iglesias-Rodriguez M.D."/>
            <person name="Jenkins J."/>
            <person name="Jones B.M."/>
            <person name="Lawson T."/>
            <person name="Leese F."/>
            <person name="Lindquist E."/>
            <person name="Lobanov A."/>
            <person name="Lomsadze A."/>
            <person name="Malik S.B."/>
            <person name="Marsh M.E."/>
            <person name="Mackinder L."/>
            <person name="Mock T."/>
            <person name="Mueller-Roeber B."/>
            <person name="Pagarete A."/>
            <person name="Parker M."/>
            <person name="Probert I."/>
            <person name="Quesneville H."/>
            <person name="Raines C."/>
            <person name="Rensing S.A."/>
            <person name="Riano-Pachon D.M."/>
            <person name="Richier S."/>
            <person name="Rokitta S."/>
            <person name="Shiraiwa Y."/>
            <person name="Soanes D.M."/>
            <person name="van der Giezen M."/>
            <person name="Wahlund T.M."/>
            <person name="Williams B."/>
            <person name="Wilson W."/>
            <person name="Wolfe G."/>
            <person name="Wurch L.L."/>
        </authorList>
    </citation>
    <scope>NUCLEOTIDE SEQUENCE</scope>
</reference>
<keyword evidence="2" id="KW-1185">Reference proteome</keyword>
<dbReference type="HOGENOM" id="CLU_654585_0_0_1"/>
<dbReference type="GeneID" id="17268290"/>
<sequence length="420" mass="44826">MAEERNTLTWPSIEQLPRAVCSKIARFFQVAELAATVIQRRRRGRPSPLDGKVTLKGGYRQSLHRLCTLCPVAASEKLDGTNVGKLRCGTLLGRRLTIEQTATSYQRCDLTSLREVDVDAAIGELVSLATGETGTEPVRAAIYGELMCNVGLFNYKANGLAKSWQAFGAVLEFASEEVAAAYATAASASGLACTLSGDRAVRIGNNEAFGEVLRRHRVPVIATVAFGSLCEAISSQRAWMTGEHGEGLVLSIQKAGRSSAYKWKISREPQPAAVSELTELLEAFANGAGGKAVLIDQSIHEMIGNLHAVSTHVDSARAPAATKQKKEARQAAVDTEAVAQAIASALTKFDALEVTFEAEGKQALNKLAERLCAEVLSDPDLATGDAVADEAAAREQVKVSVKRHVGQAFGAWQKSRHTPG</sequence>
<dbReference type="OMA" id="RANEFDN"/>
<evidence type="ECO:0000313" key="2">
    <source>
        <dbReference type="Proteomes" id="UP000013827"/>
    </source>
</evidence>
<protein>
    <submittedName>
        <fullName evidence="1">Uncharacterized protein</fullName>
    </submittedName>
</protein>
<name>A0A0D3JGV8_EMIH1</name>
<evidence type="ECO:0000313" key="1">
    <source>
        <dbReference type="EnsemblProtists" id="EOD22743"/>
    </source>
</evidence>
<dbReference type="RefSeq" id="XP_005775172.1">
    <property type="nucleotide sequence ID" value="XM_005775115.1"/>
</dbReference>
<reference evidence="1" key="2">
    <citation type="submission" date="2024-10" db="UniProtKB">
        <authorList>
            <consortium name="EnsemblProtists"/>
        </authorList>
    </citation>
    <scope>IDENTIFICATION</scope>
</reference>
<dbReference type="EnsemblProtists" id="EOD22743">
    <property type="protein sequence ID" value="EOD22743"/>
    <property type="gene ID" value="EMIHUDRAFT_432014"/>
</dbReference>
<organism evidence="1 2">
    <name type="scientific">Emiliania huxleyi (strain CCMP1516)</name>
    <dbReference type="NCBI Taxonomy" id="280463"/>
    <lineage>
        <taxon>Eukaryota</taxon>
        <taxon>Haptista</taxon>
        <taxon>Haptophyta</taxon>
        <taxon>Prymnesiophyceae</taxon>
        <taxon>Isochrysidales</taxon>
        <taxon>Noelaerhabdaceae</taxon>
        <taxon>Emiliania</taxon>
    </lineage>
</organism>
<dbReference type="AlphaFoldDB" id="A0A0D3JGV8"/>
<proteinExistence type="predicted"/>
<dbReference type="Proteomes" id="UP000013827">
    <property type="component" value="Unassembled WGS sequence"/>
</dbReference>
<dbReference type="KEGG" id="ehx:EMIHUDRAFT_432014"/>
<dbReference type="PaxDb" id="2903-EOD22743"/>
<accession>A0A0D3JGV8</accession>